<proteinExistence type="predicted"/>
<organism evidence="1">
    <name type="scientific">Dulem virus 182</name>
    <dbReference type="NCBI Taxonomy" id="3145659"/>
    <lineage>
        <taxon>Viruses</taxon>
        <taxon>Monodnaviria</taxon>
        <taxon>Sangervirae</taxon>
        <taxon>Phixviricota</taxon>
        <taxon>Malgrandaviricetes</taxon>
        <taxon>Petitvirales</taxon>
        <taxon>Microviridae</taxon>
        <taxon>Microvirus</taxon>
    </lineage>
</organism>
<reference evidence="1" key="1">
    <citation type="submission" date="2024-03" db="EMBL/GenBank/DDBJ databases">
        <title>Diverse circular DNA viruses in blood, oral, and fecal samples of captive lemurs.</title>
        <authorList>
            <person name="Paietta E.N."/>
            <person name="Kraberger S."/>
            <person name="Lund M.C."/>
            <person name="Custer J.M."/>
            <person name="Vargas K.M."/>
            <person name="Ehmke E.E."/>
            <person name="Yoder A.D."/>
            <person name="Varsani A."/>
        </authorList>
    </citation>
    <scope>NUCLEOTIDE SEQUENCE</scope>
    <source>
        <strain evidence="1">Duke_18_59</strain>
    </source>
</reference>
<protein>
    <submittedName>
        <fullName evidence="1">Uncharacterized protein</fullName>
    </submittedName>
</protein>
<sequence>MEIWDMMINITRAQADKAFRELNYEVFTALCKLLEDFDKIKMAYGKEDKTNV</sequence>
<dbReference type="EMBL" id="PP511351">
    <property type="protein sequence ID" value="XCD03387.1"/>
    <property type="molecule type" value="Genomic_DNA"/>
</dbReference>
<evidence type="ECO:0000313" key="1">
    <source>
        <dbReference type="EMBL" id="XCD03387.1"/>
    </source>
</evidence>
<name>A0AAU8AVA4_9VIRU</name>
<accession>A0AAU8AVA4</accession>